<organism evidence="1 2">
    <name type="scientific">Campylobacter showae CSUNSWCD</name>
    <dbReference type="NCBI Taxonomy" id="1244083"/>
    <lineage>
        <taxon>Bacteria</taxon>
        <taxon>Pseudomonadati</taxon>
        <taxon>Campylobacterota</taxon>
        <taxon>Epsilonproteobacteria</taxon>
        <taxon>Campylobacterales</taxon>
        <taxon>Campylobacteraceae</taxon>
        <taxon>Campylobacter</taxon>
    </lineage>
</organism>
<sequence>MSSLDLKFLHNIQIHLKILRLDFTLKFANLTRNFTHRDLHLDGAKFGLVKI</sequence>
<protein>
    <submittedName>
        <fullName evidence="1">Uncharacterized protein</fullName>
    </submittedName>
</protein>
<dbReference type="STRING" id="1244083.CSUNSWCD_2289"/>
<dbReference type="Proteomes" id="UP000011939">
    <property type="component" value="Unassembled WGS sequence"/>
</dbReference>
<dbReference type="AlphaFoldDB" id="M5IQE7"/>
<evidence type="ECO:0000313" key="2">
    <source>
        <dbReference type="Proteomes" id="UP000011939"/>
    </source>
</evidence>
<proteinExistence type="predicted"/>
<accession>M5IQE7</accession>
<dbReference type="EMBL" id="AMZQ01000008">
    <property type="protein sequence ID" value="EKU11166.1"/>
    <property type="molecule type" value="Genomic_DNA"/>
</dbReference>
<name>M5IQE7_9BACT</name>
<reference evidence="1 2" key="1">
    <citation type="journal article" date="2013" name="Genome Announc.">
        <title>Genome Sequence of Campylobacter showae UNSWCD, Isolated from a Patient with Crohn's Disease.</title>
        <authorList>
            <person name="Tay A.P."/>
            <person name="Kaakoush N.O."/>
            <person name="Deshpande N.P."/>
            <person name="Chen Z."/>
            <person name="Mitchell H."/>
            <person name="Wilkins M.R."/>
        </authorList>
    </citation>
    <scope>NUCLEOTIDE SEQUENCE [LARGE SCALE GENOMIC DNA]</scope>
    <source>
        <strain evidence="1 2">CSUNSWCD</strain>
    </source>
</reference>
<comment type="caution">
    <text evidence="1">The sequence shown here is derived from an EMBL/GenBank/DDBJ whole genome shotgun (WGS) entry which is preliminary data.</text>
</comment>
<evidence type="ECO:0000313" key="1">
    <source>
        <dbReference type="EMBL" id="EKU11166.1"/>
    </source>
</evidence>
<dbReference type="PATRIC" id="fig|1244083.3.peg.1534"/>
<gene>
    <name evidence="1" type="ORF">CSUNSWCD_2289</name>
</gene>